<keyword evidence="3" id="KW-1185">Reference proteome</keyword>
<dbReference type="PANTHER" id="PTHR46386:SF1">
    <property type="entry name" value="NUCLEAR BODY PROTEIN SP140-LIKE PROTEIN"/>
    <property type="match status" value="1"/>
</dbReference>
<reference evidence="2" key="1">
    <citation type="submission" date="2025-08" db="UniProtKB">
        <authorList>
            <consortium name="Ensembl"/>
        </authorList>
    </citation>
    <scope>IDENTIFICATION</scope>
</reference>
<dbReference type="InterPro" id="IPR043563">
    <property type="entry name" value="Sp110/Sp140/Sp140L-like"/>
</dbReference>
<evidence type="ECO:0000259" key="1">
    <source>
        <dbReference type="PROSITE" id="PS51414"/>
    </source>
</evidence>
<reference evidence="2" key="2">
    <citation type="submission" date="2025-09" db="UniProtKB">
        <authorList>
            <consortium name="Ensembl"/>
        </authorList>
    </citation>
    <scope>IDENTIFICATION</scope>
</reference>
<evidence type="ECO:0000313" key="3">
    <source>
        <dbReference type="Proteomes" id="UP000694422"/>
    </source>
</evidence>
<accession>A0A8C9PZ92</accession>
<dbReference type="GO" id="GO:0000981">
    <property type="term" value="F:DNA-binding transcription factor activity, RNA polymerase II-specific"/>
    <property type="evidence" value="ECO:0007669"/>
    <property type="project" value="TreeGrafter"/>
</dbReference>
<dbReference type="AlphaFoldDB" id="A0A8C9PZ92"/>
<dbReference type="Ensembl" id="ENSSDAT00000020490.1">
    <property type="protein sequence ID" value="ENSSDAP00000017931.1"/>
    <property type="gene ID" value="ENSSDAG00000016356.1"/>
</dbReference>
<proteinExistence type="predicted"/>
<sequence length="74" mass="8976">PIYLDNSIRTIYLIYQSVDDSTIYEVIFHHFKRHKVEISNAIKKTFPFLEGLRDRELITNKMFEVSEVYYVTTW</sequence>
<name>A0A8C9PZ92_SPEDA</name>
<evidence type="ECO:0000313" key="2">
    <source>
        <dbReference type="Ensembl" id="ENSSDAP00000017931.1"/>
    </source>
</evidence>
<dbReference type="InterPro" id="IPR004865">
    <property type="entry name" value="HSR_dom"/>
</dbReference>
<dbReference type="Proteomes" id="UP000694422">
    <property type="component" value="Unplaced"/>
</dbReference>
<dbReference type="GO" id="GO:0005634">
    <property type="term" value="C:nucleus"/>
    <property type="evidence" value="ECO:0007669"/>
    <property type="project" value="InterPro"/>
</dbReference>
<dbReference type="PROSITE" id="PS51414">
    <property type="entry name" value="HSR"/>
    <property type="match status" value="1"/>
</dbReference>
<protein>
    <recommendedName>
        <fullName evidence="1">HSR domain-containing protein</fullName>
    </recommendedName>
</protein>
<dbReference type="PANTHER" id="PTHR46386">
    <property type="entry name" value="NUCLEAR BODY PROTEIN SP140"/>
    <property type="match status" value="1"/>
</dbReference>
<dbReference type="Pfam" id="PF03172">
    <property type="entry name" value="HSR"/>
    <property type="match status" value="1"/>
</dbReference>
<feature type="domain" description="HSR" evidence="1">
    <location>
        <begin position="7"/>
        <end position="74"/>
    </location>
</feature>
<organism evidence="2 3">
    <name type="scientific">Spermophilus dauricus</name>
    <name type="common">Daurian ground squirrel</name>
    <dbReference type="NCBI Taxonomy" id="99837"/>
    <lineage>
        <taxon>Eukaryota</taxon>
        <taxon>Metazoa</taxon>
        <taxon>Chordata</taxon>
        <taxon>Craniata</taxon>
        <taxon>Vertebrata</taxon>
        <taxon>Euteleostomi</taxon>
        <taxon>Mammalia</taxon>
        <taxon>Eutheria</taxon>
        <taxon>Euarchontoglires</taxon>
        <taxon>Glires</taxon>
        <taxon>Rodentia</taxon>
        <taxon>Sciuromorpha</taxon>
        <taxon>Sciuridae</taxon>
        <taxon>Xerinae</taxon>
        <taxon>Marmotini</taxon>
        <taxon>Spermophilus</taxon>
    </lineage>
</organism>